<reference evidence="2 3" key="1">
    <citation type="submission" date="2018-02" db="EMBL/GenBank/DDBJ databases">
        <title>The genomes of Aspergillus section Nigri reveals drivers in fungal speciation.</title>
        <authorList>
            <consortium name="DOE Joint Genome Institute"/>
            <person name="Vesth T.C."/>
            <person name="Nybo J."/>
            <person name="Theobald S."/>
            <person name="Brandl J."/>
            <person name="Frisvad J.C."/>
            <person name="Nielsen K.F."/>
            <person name="Lyhne E.K."/>
            <person name="Kogle M.E."/>
            <person name="Kuo A."/>
            <person name="Riley R."/>
            <person name="Clum A."/>
            <person name="Nolan M."/>
            <person name="Lipzen A."/>
            <person name="Salamov A."/>
            <person name="Henrissat B."/>
            <person name="Wiebenga A."/>
            <person name="De vries R.P."/>
            <person name="Grigoriev I.V."/>
            <person name="Mortensen U.H."/>
            <person name="Andersen M.R."/>
            <person name="Baker S.E."/>
        </authorList>
    </citation>
    <scope>NUCLEOTIDE SEQUENCE [LARGE SCALE GENOMIC DNA]</scope>
    <source>
        <strain evidence="2 3">CBS 114.80</strain>
    </source>
</reference>
<proteinExistence type="predicted"/>
<sequence length="75" mass="8414">MHYCILYPIPFLSVPCAFPFSARTALIFPPNRVLPSVTRLILSTFPLPTSRLFLAFNSLLLVSCFPQVFGHTLSD</sequence>
<evidence type="ECO:0000256" key="1">
    <source>
        <dbReference type="SAM" id="Phobius"/>
    </source>
</evidence>
<protein>
    <submittedName>
        <fullName evidence="2">Uncharacterized protein</fullName>
    </submittedName>
</protein>
<feature type="transmembrane region" description="Helical" evidence="1">
    <location>
        <begin position="49"/>
        <end position="69"/>
    </location>
</feature>
<accession>A0A2V5IF36</accession>
<gene>
    <name evidence="2" type="ORF">BP00DRAFT_252211</name>
</gene>
<evidence type="ECO:0000313" key="2">
    <source>
        <dbReference type="EMBL" id="PYI35308.1"/>
    </source>
</evidence>
<dbReference type="Proteomes" id="UP000248817">
    <property type="component" value="Unassembled WGS sequence"/>
</dbReference>
<keyword evidence="1" id="KW-1133">Transmembrane helix</keyword>
<organism evidence="2 3">
    <name type="scientific">Aspergillus indologenus CBS 114.80</name>
    <dbReference type="NCBI Taxonomy" id="1450541"/>
    <lineage>
        <taxon>Eukaryota</taxon>
        <taxon>Fungi</taxon>
        <taxon>Dikarya</taxon>
        <taxon>Ascomycota</taxon>
        <taxon>Pezizomycotina</taxon>
        <taxon>Eurotiomycetes</taxon>
        <taxon>Eurotiomycetidae</taxon>
        <taxon>Eurotiales</taxon>
        <taxon>Aspergillaceae</taxon>
        <taxon>Aspergillus</taxon>
        <taxon>Aspergillus subgen. Circumdati</taxon>
    </lineage>
</organism>
<feature type="transmembrane region" description="Helical" evidence="1">
    <location>
        <begin position="6"/>
        <end position="28"/>
    </location>
</feature>
<keyword evidence="1" id="KW-0812">Transmembrane</keyword>
<keyword evidence="3" id="KW-1185">Reference proteome</keyword>
<dbReference type="AlphaFoldDB" id="A0A2V5IF36"/>
<keyword evidence="1" id="KW-0472">Membrane</keyword>
<name>A0A2V5IF36_9EURO</name>
<evidence type="ECO:0000313" key="3">
    <source>
        <dbReference type="Proteomes" id="UP000248817"/>
    </source>
</evidence>
<dbReference type="EMBL" id="KZ825470">
    <property type="protein sequence ID" value="PYI35308.1"/>
    <property type="molecule type" value="Genomic_DNA"/>
</dbReference>